<dbReference type="GO" id="GO:0006730">
    <property type="term" value="P:one-carbon metabolic process"/>
    <property type="evidence" value="ECO:0007669"/>
    <property type="project" value="UniProtKB-KW"/>
</dbReference>
<dbReference type="GO" id="GO:0000287">
    <property type="term" value="F:magnesium ion binding"/>
    <property type="evidence" value="ECO:0007669"/>
    <property type="project" value="UniProtKB-UniRule"/>
</dbReference>
<comment type="cofactor">
    <cofactor evidence="10">
        <name>K(+)</name>
        <dbReference type="ChEBI" id="CHEBI:29103"/>
    </cofactor>
    <text evidence="10">Binds 1 potassium ion per subunit.</text>
</comment>
<feature type="binding site" description="in other chain" evidence="10">
    <location>
        <position position="56"/>
    </location>
    <ligand>
        <name>L-methionine</name>
        <dbReference type="ChEBI" id="CHEBI:57844"/>
        <note>ligand shared between two neighboring subunits</note>
    </ligand>
</feature>
<dbReference type="Proteomes" id="UP000322165">
    <property type="component" value="Unassembled WGS sequence"/>
</dbReference>
<dbReference type="GO" id="GO:0006556">
    <property type="term" value="P:S-adenosylmethionine biosynthetic process"/>
    <property type="evidence" value="ECO:0007669"/>
    <property type="project" value="UniProtKB-UniRule"/>
</dbReference>
<dbReference type="InterPro" id="IPR022631">
    <property type="entry name" value="ADOMET_SYNTHASE_CS"/>
</dbReference>
<reference evidence="16 17" key="2">
    <citation type="submission" date="2019-09" db="EMBL/GenBank/DDBJ databases">
        <authorList>
            <person name="Mazur A."/>
        </authorList>
    </citation>
    <scope>NUCLEOTIDE SEQUENCE [LARGE SCALE GENOMIC DNA]</scope>
    <source>
        <strain evidence="16 17">3729k</strain>
    </source>
</reference>
<comment type="subunit">
    <text evidence="10">Homotetramer; dimer of dimers.</text>
</comment>
<keyword evidence="8 10" id="KW-0460">Magnesium</keyword>
<name>A0A5B2ZDZ6_9GAMM</name>
<feature type="binding site" evidence="10">
    <location>
        <position position="241"/>
    </location>
    <ligand>
        <name>L-methionine</name>
        <dbReference type="ChEBI" id="CHEBI:57844"/>
        <note>ligand shared between two neighboring subunits</note>
    </ligand>
</feature>
<dbReference type="PROSITE" id="PS00376">
    <property type="entry name" value="ADOMET_SYNTHASE_1"/>
    <property type="match status" value="1"/>
</dbReference>
<evidence type="ECO:0000259" key="15">
    <source>
        <dbReference type="Pfam" id="PF02773"/>
    </source>
</evidence>
<evidence type="ECO:0000259" key="13">
    <source>
        <dbReference type="Pfam" id="PF00438"/>
    </source>
</evidence>
<feature type="binding site" description="in other chain" evidence="10">
    <location>
        <begin position="232"/>
        <end position="233"/>
    </location>
    <ligand>
        <name>ATP</name>
        <dbReference type="ChEBI" id="CHEBI:30616"/>
        <note>ligand shared between two neighboring subunits</note>
    </ligand>
</feature>
<evidence type="ECO:0000256" key="1">
    <source>
        <dbReference type="ARBA" id="ARBA00005224"/>
    </source>
</evidence>
<protein>
    <recommendedName>
        <fullName evidence="10">S-adenosylmethionine synthase</fullName>
        <shortName evidence="10">AdoMet synthase</shortName>
        <ecNumber evidence="10">2.5.1.6</ecNumber>
    </recommendedName>
    <alternativeName>
        <fullName evidence="10">MAT</fullName>
    </alternativeName>
    <alternativeName>
        <fullName evidence="10">Methionine adenosyltransferase</fullName>
    </alternativeName>
</protein>
<gene>
    <name evidence="10" type="primary">metK</name>
    <name evidence="16" type="ORF">F0415_04960</name>
</gene>
<comment type="function">
    <text evidence="10">Catalyzes the formation of S-adenosylmethionine (AdoMet) from methionine and ATP. The overall synthetic reaction is composed of two sequential steps, AdoMet formation and the subsequent tripolyphosphate hydrolysis which occurs prior to release of AdoMet from the enzyme.</text>
</comment>
<dbReference type="Pfam" id="PF02773">
    <property type="entry name" value="S-AdoMet_synt_C"/>
    <property type="match status" value="1"/>
</dbReference>
<dbReference type="RefSeq" id="WP_149860096.1">
    <property type="nucleotide sequence ID" value="NZ_VUOD01000003.1"/>
</dbReference>
<evidence type="ECO:0000256" key="7">
    <source>
        <dbReference type="ARBA" id="ARBA00022840"/>
    </source>
</evidence>
<dbReference type="NCBIfam" id="TIGR01034">
    <property type="entry name" value="metK"/>
    <property type="match status" value="1"/>
</dbReference>
<dbReference type="EMBL" id="VUOD01000003">
    <property type="protein sequence ID" value="KAA2285272.1"/>
    <property type="molecule type" value="Genomic_DNA"/>
</dbReference>
<dbReference type="PANTHER" id="PTHR11964">
    <property type="entry name" value="S-ADENOSYLMETHIONINE SYNTHETASE"/>
    <property type="match status" value="1"/>
</dbReference>
<accession>A0A5B2ZDZ6</accession>
<feature type="binding site" description="in other chain" evidence="10">
    <location>
        <position position="99"/>
    </location>
    <ligand>
        <name>L-methionine</name>
        <dbReference type="ChEBI" id="CHEBI:57844"/>
        <note>ligand shared between two neighboring subunits</note>
    </ligand>
</feature>
<evidence type="ECO:0000256" key="8">
    <source>
        <dbReference type="ARBA" id="ARBA00022842"/>
    </source>
</evidence>
<comment type="caution">
    <text evidence="16">The sequence shown here is derived from an EMBL/GenBank/DDBJ whole genome shotgun (WGS) entry which is preliminary data.</text>
</comment>
<feature type="domain" description="S-adenosylmethionine synthetase central" evidence="14">
    <location>
        <begin position="114"/>
        <end position="233"/>
    </location>
</feature>
<evidence type="ECO:0000256" key="5">
    <source>
        <dbReference type="ARBA" id="ARBA00022723"/>
    </source>
</evidence>
<dbReference type="Pfam" id="PF00438">
    <property type="entry name" value="S-AdoMet_synt_N"/>
    <property type="match status" value="1"/>
</dbReference>
<evidence type="ECO:0000256" key="12">
    <source>
        <dbReference type="RuleBase" id="RU004462"/>
    </source>
</evidence>
<keyword evidence="10" id="KW-0963">Cytoplasm</keyword>
<feature type="domain" description="S-adenosylmethionine synthetase N-terminal" evidence="13">
    <location>
        <begin position="4"/>
        <end position="101"/>
    </location>
</feature>
<dbReference type="GO" id="GO:0005524">
    <property type="term" value="F:ATP binding"/>
    <property type="evidence" value="ECO:0007669"/>
    <property type="project" value="UniProtKB-UniRule"/>
</dbReference>
<evidence type="ECO:0000256" key="10">
    <source>
        <dbReference type="HAMAP-Rule" id="MF_00086"/>
    </source>
</evidence>
<feature type="binding site" evidence="10">
    <location>
        <position position="43"/>
    </location>
    <ligand>
        <name>K(+)</name>
        <dbReference type="ChEBI" id="CHEBI:29103"/>
    </ligand>
</feature>
<dbReference type="InterPro" id="IPR022628">
    <property type="entry name" value="S-AdoMet_synt_N"/>
</dbReference>
<dbReference type="UniPathway" id="UPA00315">
    <property type="reaction ID" value="UER00080"/>
</dbReference>
<organism evidence="16 17">
    <name type="scientific">Arenimonas fontis</name>
    <dbReference type="NCBI Taxonomy" id="2608255"/>
    <lineage>
        <taxon>Bacteria</taxon>
        <taxon>Pseudomonadati</taxon>
        <taxon>Pseudomonadota</taxon>
        <taxon>Gammaproteobacteria</taxon>
        <taxon>Lysobacterales</taxon>
        <taxon>Lysobacteraceae</taxon>
        <taxon>Arenimonas</taxon>
    </lineage>
</organism>
<feature type="binding site" evidence="10">
    <location>
        <position position="17"/>
    </location>
    <ligand>
        <name>Mg(2+)</name>
        <dbReference type="ChEBI" id="CHEBI:18420"/>
    </ligand>
</feature>
<dbReference type="InterPro" id="IPR022630">
    <property type="entry name" value="S-AdoMet_synt_C"/>
</dbReference>
<dbReference type="InterPro" id="IPR022636">
    <property type="entry name" value="S-AdoMet_synthetase_sfam"/>
</dbReference>
<proteinExistence type="inferred from homology"/>
<feature type="binding site" description="in other chain" evidence="10">
    <location>
        <begin position="164"/>
        <end position="166"/>
    </location>
    <ligand>
        <name>ATP</name>
        <dbReference type="ChEBI" id="CHEBI:30616"/>
        <note>ligand shared between two neighboring subunits</note>
    </ligand>
</feature>
<dbReference type="InterPro" id="IPR002133">
    <property type="entry name" value="S-AdoMet_synthetase"/>
</dbReference>
<feature type="binding site" description="in other chain" evidence="10">
    <location>
        <position position="15"/>
    </location>
    <ligand>
        <name>ATP</name>
        <dbReference type="ChEBI" id="CHEBI:30616"/>
        <note>ligand shared between two neighboring subunits</note>
    </ligand>
</feature>
<dbReference type="GO" id="GO:0005737">
    <property type="term" value="C:cytoplasm"/>
    <property type="evidence" value="ECO:0007669"/>
    <property type="project" value="UniProtKB-SubCell"/>
</dbReference>
<evidence type="ECO:0000256" key="9">
    <source>
        <dbReference type="ARBA" id="ARBA00022958"/>
    </source>
</evidence>
<evidence type="ECO:0000259" key="14">
    <source>
        <dbReference type="Pfam" id="PF02772"/>
    </source>
</evidence>
<feature type="binding site" evidence="10">
    <location>
        <position position="264"/>
    </location>
    <ligand>
        <name>ATP</name>
        <dbReference type="ChEBI" id="CHEBI:30616"/>
        <note>ligand shared between two neighboring subunits</note>
    </ligand>
</feature>
<comment type="similarity">
    <text evidence="2 10 12">Belongs to the AdoMet synthase family.</text>
</comment>
<evidence type="ECO:0000256" key="6">
    <source>
        <dbReference type="ARBA" id="ARBA00022741"/>
    </source>
</evidence>
<dbReference type="PROSITE" id="PS00377">
    <property type="entry name" value="ADOMET_SYNTHASE_2"/>
    <property type="match status" value="1"/>
</dbReference>
<dbReference type="GO" id="GO:0004478">
    <property type="term" value="F:methionine adenosyltransferase activity"/>
    <property type="evidence" value="ECO:0007669"/>
    <property type="project" value="UniProtKB-UniRule"/>
</dbReference>
<dbReference type="AlphaFoldDB" id="A0A5B2ZDZ6"/>
<dbReference type="SUPFAM" id="SSF55973">
    <property type="entry name" value="S-adenosylmethionine synthetase"/>
    <property type="match status" value="3"/>
</dbReference>
<evidence type="ECO:0000313" key="16">
    <source>
        <dbReference type="EMBL" id="KAA2285272.1"/>
    </source>
</evidence>
<dbReference type="CDD" id="cd18079">
    <property type="entry name" value="S-AdoMet_synt"/>
    <property type="match status" value="1"/>
</dbReference>
<comment type="subcellular location">
    <subcellularLocation>
        <location evidence="10 11">Cytoplasm</location>
    </subcellularLocation>
</comment>
<dbReference type="Gene3D" id="3.30.300.10">
    <property type="match status" value="3"/>
</dbReference>
<feature type="region of interest" description="Flexible loop" evidence="10">
    <location>
        <begin position="99"/>
        <end position="109"/>
    </location>
</feature>
<keyword evidence="6 10" id="KW-0547">Nucleotide-binding</keyword>
<keyword evidence="7 10" id="KW-0067">ATP-binding</keyword>
<comment type="pathway">
    <text evidence="1 10">Amino-acid biosynthesis; S-adenosyl-L-methionine biosynthesis; S-adenosyl-L-methionine from L-methionine: step 1/1.</text>
</comment>
<evidence type="ECO:0000313" key="17">
    <source>
        <dbReference type="Proteomes" id="UP000322165"/>
    </source>
</evidence>
<feature type="binding site" description="in other chain" evidence="10">
    <location>
        <begin position="247"/>
        <end position="248"/>
    </location>
    <ligand>
        <name>ATP</name>
        <dbReference type="ChEBI" id="CHEBI:30616"/>
        <note>ligand shared between two neighboring subunits</note>
    </ligand>
</feature>
<keyword evidence="9 10" id="KW-0630">Potassium</keyword>
<dbReference type="PIRSF" id="PIRSF000497">
    <property type="entry name" value="MAT"/>
    <property type="match status" value="1"/>
</dbReference>
<evidence type="ECO:0000256" key="2">
    <source>
        <dbReference type="ARBA" id="ARBA00009685"/>
    </source>
</evidence>
<comment type="catalytic activity">
    <reaction evidence="10">
        <text>L-methionine + ATP + H2O = S-adenosyl-L-methionine + phosphate + diphosphate</text>
        <dbReference type="Rhea" id="RHEA:21080"/>
        <dbReference type="ChEBI" id="CHEBI:15377"/>
        <dbReference type="ChEBI" id="CHEBI:30616"/>
        <dbReference type="ChEBI" id="CHEBI:33019"/>
        <dbReference type="ChEBI" id="CHEBI:43474"/>
        <dbReference type="ChEBI" id="CHEBI:57844"/>
        <dbReference type="ChEBI" id="CHEBI:59789"/>
        <dbReference type="EC" id="2.5.1.6"/>
    </reaction>
</comment>
<keyword evidence="3 10" id="KW-0554">One-carbon metabolism</keyword>
<dbReference type="InterPro" id="IPR022629">
    <property type="entry name" value="S-AdoMet_synt_central"/>
</dbReference>
<dbReference type="FunFam" id="3.30.300.10:FF:000003">
    <property type="entry name" value="S-adenosylmethionine synthase"/>
    <property type="match status" value="1"/>
</dbReference>
<dbReference type="HAMAP" id="MF_00086">
    <property type="entry name" value="S_AdoMet_synth1"/>
    <property type="match status" value="1"/>
</dbReference>
<feature type="binding site" description="in other chain" evidence="10">
    <location>
        <position position="272"/>
    </location>
    <ligand>
        <name>L-methionine</name>
        <dbReference type="ChEBI" id="CHEBI:57844"/>
        <note>ligand shared between two neighboring subunits</note>
    </ligand>
</feature>
<feature type="domain" description="S-adenosylmethionine synthetase C-terminal" evidence="15">
    <location>
        <begin position="235"/>
        <end position="366"/>
    </location>
</feature>
<dbReference type="Pfam" id="PF02772">
    <property type="entry name" value="S-AdoMet_synt_M"/>
    <property type="match status" value="1"/>
</dbReference>
<reference evidence="16 17" key="1">
    <citation type="submission" date="2019-09" db="EMBL/GenBank/DDBJ databases">
        <title>Arenimonas chukotkensis sp. nov., a bacterium isolated from Chukotka hot spring, Arctic region, Russia.</title>
        <authorList>
            <person name="Zayulina K.S."/>
            <person name="Prokofeva M.I."/>
            <person name="Elcheninov A.G."/>
            <person name="Novikov A."/>
            <person name="Kochetkova T.V."/>
            <person name="Kublanov I.V."/>
        </authorList>
    </citation>
    <scope>NUCLEOTIDE SEQUENCE [LARGE SCALE GENOMIC DNA]</scope>
    <source>
        <strain evidence="16 17">3729k</strain>
    </source>
</reference>
<keyword evidence="5 10" id="KW-0479">Metal-binding</keyword>
<comment type="cofactor">
    <cofactor evidence="10">
        <name>Mg(2+)</name>
        <dbReference type="ChEBI" id="CHEBI:18420"/>
    </cofactor>
    <text evidence="10">Binds 2 divalent ions per subunit.</text>
</comment>
<keyword evidence="4 10" id="KW-0808">Transferase</keyword>
<evidence type="ECO:0000256" key="3">
    <source>
        <dbReference type="ARBA" id="ARBA00022563"/>
    </source>
</evidence>
<sequence length="404" mass="43810">MSSYLFTSESVSEGHPDKMADQISDAVLDAILSQDPKARVACETLVKTGAAIVAGEITTSAWVDIEALAREVINDIGYDNSDVGFDGHTCAIINMIGKQSPHIAQGVDRKKPEEQGAGDQGLMFGYACTEAPEYMPAPIYYSHRLVEQQARVRRSGKLKWLRPDAKSQVTLRYAGNDIVGLEAVVLSTQHAPGVKHKEIVEGVMKHILEPVLPKAWLKALPKSRIHINPTGKFEIGGPVGDAGLTGRKIIVDTYGGMARHGGGAFSGKDPSKVDRSAAYAARYVAKNVVAAGLAERCEVQVSYAIGVAEPTSISVTTFGTGRIGDEKIEKLIRQHFDLRPYGIVKMLDLLHPIYRATAAYGHFGRKPKEITYVDGQGRKQKATAFSWEKTDKAEALRKAAGLKK</sequence>
<evidence type="ECO:0000256" key="4">
    <source>
        <dbReference type="ARBA" id="ARBA00022679"/>
    </source>
</evidence>
<feature type="binding site" evidence="10">
    <location>
        <position position="241"/>
    </location>
    <ligand>
        <name>ATP</name>
        <dbReference type="ChEBI" id="CHEBI:30616"/>
        <note>ligand shared between two neighboring subunits</note>
    </ligand>
</feature>
<keyword evidence="17" id="KW-1185">Reference proteome</keyword>
<dbReference type="EC" id="2.5.1.6" evidence="10"/>
<feature type="binding site" evidence="10">
    <location>
        <position position="268"/>
    </location>
    <ligand>
        <name>ATP</name>
        <dbReference type="ChEBI" id="CHEBI:30616"/>
        <note>ligand shared between two neighboring subunits</note>
    </ligand>
</feature>
<evidence type="ECO:0000256" key="11">
    <source>
        <dbReference type="RuleBase" id="RU000542"/>
    </source>
</evidence>